<dbReference type="PROSITE" id="PS00108">
    <property type="entry name" value="PROTEIN_KINASE_ST"/>
    <property type="match status" value="1"/>
</dbReference>
<dbReference type="Pfam" id="PF12796">
    <property type="entry name" value="Ank_2"/>
    <property type="match status" value="4"/>
</dbReference>
<evidence type="ECO:0000256" key="3">
    <source>
        <dbReference type="ARBA" id="ARBA00022679"/>
    </source>
</evidence>
<evidence type="ECO:0000259" key="10">
    <source>
        <dbReference type="PROSITE" id="PS50011"/>
    </source>
</evidence>
<evidence type="ECO:0000256" key="4">
    <source>
        <dbReference type="ARBA" id="ARBA00022741"/>
    </source>
</evidence>
<sequence length="1027" mass="109451">MKSTSSSCGTLEGLAAAEEVVTVTSSSHDSPLKKSKPIDTSVHSARTEEVSRQRSESIGSLDASHRGLTKQVPEDDDLLEELRLSSEQVGARRAGAEACLDDFDVLSQIGEGGFGKVVLAKKRDGGSLHAIKAVRKERLLHAGEAAVQHMLDENHILQTMRHPFILTLQYAFQDATRLYLVTNFVGGGNLYQLITRLGVLGEPLARFYAAQLVSAFSYLHGQGIVYRDLKPENVLLGLDGYVVLADFGLAKTLGLEEKKVDPLRASFRTSVAKAETFCGTPLYLAPEVVAKMPYGRSVDWWTLGCLLVEMLTGRPPFLATNLPDLMELIKTGTPSFLTSAKLGAAAKDCCAKLLERKPEDRLGCGEGLGVKALEAHAFFADVPWRSLEAKRETPPFLPDPATDVMGRVHALSEQTENVAKPLFDDFRAFNRDSRTALREPDSARDAARADDLEALKAMAARGVDVAAGDENRRTPLHVAAARGHGAVVAFLPAWKSNLQPDFNGADVAARDRWGGTPLGDAAREGHDAVCALLRAEGARDDDVPDDTGRQLGRARPAAPALVALLDAGAAPGAADARGRGALHAAAAGGFKDAVGLLLARARRPAADAEGRTPGGARRGPRGHRRGGCGAGAADEVPEDADVANVGKLLEAAKRGDRDALRRLLDAAVDVNGADYDRRTALHLAAAEGELDAVRFLVDRGADVNAVDRWRGTPLRDAEDGRHASVVAFLVERGAARGRRSKDFEDATVGIGRLLEAAKRGDVGGIRALLASGVDVNGGDYDKRTALHLAAAEGHADAVRFLIDEKAAIDVVDRWRGTPLRDAEDGNHLSVVALLRKHGAAETGRRPRASSAADAVGALCEAARHGDTATLRELIDGGADVTAGDYDKRTALHLAAAEGHVDAVRFLVDRGANVDAVDRWHGTPLRDAEQGHHAAVVKLLRERGAATPPSATPRRRSRSWGSLVAMPSPRRIGKALTKKHSMPVLPYDDSNDPPEPESPGLVINPPRKADDEHQKAELDRSNGSCAIA</sequence>
<evidence type="ECO:0000256" key="1">
    <source>
        <dbReference type="ARBA" id="ARBA00022527"/>
    </source>
</evidence>
<evidence type="ECO:0000256" key="7">
    <source>
        <dbReference type="PROSITE-ProRule" id="PRU00023"/>
    </source>
</evidence>
<dbReference type="SUPFAM" id="SSF48403">
    <property type="entry name" value="Ankyrin repeat"/>
    <property type="match status" value="2"/>
</dbReference>
<feature type="repeat" description="ANK" evidence="7">
    <location>
        <begin position="781"/>
        <end position="813"/>
    </location>
</feature>
<dbReference type="Gene3D" id="3.30.200.20">
    <property type="entry name" value="Phosphorylase Kinase, domain 1"/>
    <property type="match status" value="1"/>
</dbReference>
<dbReference type="InterPro" id="IPR045270">
    <property type="entry name" value="STKc_AGC"/>
</dbReference>
<dbReference type="PROSITE" id="PS50088">
    <property type="entry name" value="ANK_REPEAT"/>
    <property type="match status" value="3"/>
</dbReference>
<dbReference type="PROSITE" id="PS50011">
    <property type="entry name" value="PROTEIN_KINASE_DOM"/>
    <property type="match status" value="1"/>
</dbReference>
<evidence type="ECO:0000313" key="11">
    <source>
        <dbReference type="EMBL" id="KAK7237319.1"/>
    </source>
</evidence>
<dbReference type="InterPro" id="IPR002110">
    <property type="entry name" value="Ankyrin_rpt"/>
</dbReference>
<dbReference type="Proteomes" id="UP001363151">
    <property type="component" value="Unassembled WGS sequence"/>
</dbReference>
<keyword evidence="6 8" id="KW-0067">ATP-binding</keyword>
<evidence type="ECO:0000256" key="8">
    <source>
        <dbReference type="PROSITE-ProRule" id="PRU10141"/>
    </source>
</evidence>
<dbReference type="InterPro" id="IPR000719">
    <property type="entry name" value="Prot_kinase_dom"/>
</dbReference>
<dbReference type="CDD" id="cd05123">
    <property type="entry name" value="STKc_AGC"/>
    <property type="match status" value="1"/>
</dbReference>
<feature type="compositionally biased region" description="Basic and acidic residues" evidence="9">
    <location>
        <begin position="45"/>
        <end position="55"/>
    </location>
</feature>
<keyword evidence="7" id="KW-0040">ANK repeat</keyword>
<feature type="domain" description="Protein kinase" evidence="10">
    <location>
        <begin position="103"/>
        <end position="379"/>
    </location>
</feature>
<dbReference type="InterPro" id="IPR008271">
    <property type="entry name" value="Ser/Thr_kinase_AS"/>
</dbReference>
<dbReference type="EMBL" id="JBBJCI010000252">
    <property type="protein sequence ID" value="KAK7237319.1"/>
    <property type="molecule type" value="Genomic_DNA"/>
</dbReference>
<feature type="region of interest" description="Disordered" evidence="9">
    <location>
        <begin position="20"/>
        <end position="74"/>
    </location>
</feature>
<dbReference type="GO" id="GO:0016301">
    <property type="term" value="F:kinase activity"/>
    <property type="evidence" value="ECO:0007669"/>
    <property type="project" value="UniProtKB-KW"/>
</dbReference>
<keyword evidence="12" id="KW-1185">Reference proteome</keyword>
<evidence type="ECO:0000313" key="12">
    <source>
        <dbReference type="Proteomes" id="UP001363151"/>
    </source>
</evidence>
<feature type="region of interest" description="Disordered" evidence="9">
    <location>
        <begin position="603"/>
        <end position="634"/>
    </location>
</feature>
<protein>
    <submittedName>
        <fullName evidence="11">Protein serine/threonine kinase</fullName>
    </submittedName>
</protein>
<dbReference type="PRINTS" id="PR01415">
    <property type="entry name" value="ANKYRIN"/>
</dbReference>
<dbReference type="PANTHER" id="PTHR24351">
    <property type="entry name" value="RIBOSOMAL PROTEIN S6 KINASE"/>
    <property type="match status" value="1"/>
</dbReference>
<keyword evidence="5 11" id="KW-0418">Kinase</keyword>
<dbReference type="SMART" id="SM00220">
    <property type="entry name" value="S_TKc"/>
    <property type="match status" value="1"/>
</dbReference>
<organism evidence="11 12">
    <name type="scientific">Aureococcus anophagefferens</name>
    <name type="common">Harmful bloom alga</name>
    <dbReference type="NCBI Taxonomy" id="44056"/>
    <lineage>
        <taxon>Eukaryota</taxon>
        <taxon>Sar</taxon>
        <taxon>Stramenopiles</taxon>
        <taxon>Ochrophyta</taxon>
        <taxon>Pelagophyceae</taxon>
        <taxon>Pelagomonadales</taxon>
        <taxon>Pelagomonadaceae</taxon>
        <taxon>Aureococcus</taxon>
    </lineage>
</organism>
<reference evidence="11 12" key="1">
    <citation type="submission" date="2024-03" db="EMBL/GenBank/DDBJ databases">
        <title>Aureococcus anophagefferens CCMP1851 and Kratosvirus quantuckense: Draft genome of a second virus-susceptible host strain in the model system.</title>
        <authorList>
            <person name="Chase E."/>
            <person name="Truchon A.R."/>
            <person name="Schepens W."/>
            <person name="Wilhelm S.W."/>
        </authorList>
    </citation>
    <scope>NUCLEOTIDE SEQUENCE [LARGE SCALE GENOMIC DNA]</scope>
    <source>
        <strain evidence="11 12">CCMP1851</strain>
    </source>
</reference>
<dbReference type="SMART" id="SM00248">
    <property type="entry name" value="ANK"/>
    <property type="match status" value="8"/>
</dbReference>
<proteinExistence type="predicted"/>
<dbReference type="Gene3D" id="1.10.510.10">
    <property type="entry name" value="Transferase(Phosphotransferase) domain 1"/>
    <property type="match status" value="1"/>
</dbReference>
<feature type="compositionally biased region" description="Basic residues" evidence="9">
    <location>
        <begin position="970"/>
        <end position="980"/>
    </location>
</feature>
<evidence type="ECO:0000256" key="2">
    <source>
        <dbReference type="ARBA" id="ARBA00022553"/>
    </source>
</evidence>
<feature type="binding site" evidence="8">
    <location>
        <position position="136"/>
    </location>
    <ligand>
        <name>ATP</name>
        <dbReference type="ChEBI" id="CHEBI:30616"/>
    </ligand>
</feature>
<dbReference type="Pfam" id="PF00069">
    <property type="entry name" value="Pkinase"/>
    <property type="match status" value="1"/>
</dbReference>
<feature type="repeat" description="ANK" evidence="7">
    <location>
        <begin position="886"/>
        <end position="918"/>
    </location>
</feature>
<gene>
    <name evidence="11" type="ORF">SO694_000960116</name>
</gene>
<feature type="region of interest" description="Disordered" evidence="9">
    <location>
        <begin position="942"/>
        <end position="1027"/>
    </location>
</feature>
<feature type="compositionally biased region" description="Basic and acidic residues" evidence="9">
    <location>
        <begin position="1006"/>
        <end position="1019"/>
    </location>
</feature>
<keyword evidence="2" id="KW-0597">Phosphoprotein</keyword>
<accession>A0ABR1FSK4</accession>
<dbReference type="InterPro" id="IPR036770">
    <property type="entry name" value="Ankyrin_rpt-contain_sf"/>
</dbReference>
<evidence type="ECO:0000256" key="9">
    <source>
        <dbReference type="SAM" id="MobiDB-lite"/>
    </source>
</evidence>
<dbReference type="InterPro" id="IPR011009">
    <property type="entry name" value="Kinase-like_dom_sf"/>
</dbReference>
<keyword evidence="3" id="KW-0808">Transferase</keyword>
<feature type="repeat" description="ANK" evidence="7">
    <location>
        <begin position="676"/>
        <end position="708"/>
    </location>
</feature>
<dbReference type="InterPro" id="IPR017441">
    <property type="entry name" value="Protein_kinase_ATP_BS"/>
</dbReference>
<keyword evidence="1" id="KW-0723">Serine/threonine-protein kinase</keyword>
<dbReference type="PROSITE" id="PS00107">
    <property type="entry name" value="PROTEIN_KINASE_ATP"/>
    <property type="match status" value="1"/>
</dbReference>
<dbReference type="SUPFAM" id="SSF56112">
    <property type="entry name" value="Protein kinase-like (PK-like)"/>
    <property type="match status" value="1"/>
</dbReference>
<evidence type="ECO:0000256" key="5">
    <source>
        <dbReference type="ARBA" id="ARBA00022777"/>
    </source>
</evidence>
<name>A0ABR1FSK4_AURAN</name>
<dbReference type="Gene3D" id="1.25.40.20">
    <property type="entry name" value="Ankyrin repeat-containing domain"/>
    <property type="match status" value="5"/>
</dbReference>
<dbReference type="PROSITE" id="PS50297">
    <property type="entry name" value="ANK_REP_REGION"/>
    <property type="match status" value="3"/>
</dbReference>
<comment type="caution">
    <text evidence="11">The sequence shown here is derived from an EMBL/GenBank/DDBJ whole genome shotgun (WGS) entry which is preliminary data.</text>
</comment>
<evidence type="ECO:0000256" key="6">
    <source>
        <dbReference type="ARBA" id="ARBA00022840"/>
    </source>
</evidence>
<keyword evidence="4 8" id="KW-0547">Nucleotide-binding</keyword>